<dbReference type="OrthoDB" id="8170117at2759"/>
<dbReference type="PANTHER" id="PTHR22599">
    <property type="entry name" value="MPS ONE BINDER KINASE ACTIVATOR-LIKE MOB"/>
    <property type="match status" value="1"/>
</dbReference>
<dbReference type="SUPFAM" id="SSF101152">
    <property type="entry name" value="Mob1/phocein"/>
    <property type="match status" value="1"/>
</dbReference>
<dbReference type="Pfam" id="PF03637">
    <property type="entry name" value="Mob1_phocein"/>
    <property type="match status" value="1"/>
</dbReference>
<accession>A0A6A5BHJ2</accession>
<organism evidence="1 2">
    <name type="scientific">Naegleria fowleri</name>
    <name type="common">Brain eating amoeba</name>
    <dbReference type="NCBI Taxonomy" id="5763"/>
    <lineage>
        <taxon>Eukaryota</taxon>
        <taxon>Discoba</taxon>
        <taxon>Heterolobosea</taxon>
        <taxon>Tetramitia</taxon>
        <taxon>Eutetramitia</taxon>
        <taxon>Vahlkampfiidae</taxon>
        <taxon>Naegleria</taxon>
    </lineage>
</organism>
<evidence type="ECO:0000313" key="2">
    <source>
        <dbReference type="Proteomes" id="UP000444721"/>
    </source>
</evidence>
<dbReference type="GeneID" id="68114004"/>
<keyword evidence="2" id="KW-1185">Reference proteome</keyword>
<dbReference type="VEuPathDB" id="AmoebaDB:NfTy_075250"/>
<evidence type="ECO:0000313" key="1">
    <source>
        <dbReference type="EMBL" id="KAF0974176.1"/>
    </source>
</evidence>
<comment type="caution">
    <text evidence="1">The sequence shown here is derived from an EMBL/GenBank/DDBJ whole genome shotgun (WGS) entry which is preliminary data.</text>
</comment>
<sequence length="237" mass="27546">MMTNFFKFKQRQRSVFVQPSISSSPGSPVSSGLTHRKSVHVSGLATSVQELEELVKLPSDTNEKDWIAQHAIEFHENLFLLIDSMKLNTDCTEMSCPCMTGGDCYEYRWVDEESNNPQYHQATSVSAPLYISLLCDWIETKFDDPKAFPIENERAYPKKFKEVVKRIFSRLFRVFAHIYHRHGQYINNVGVSAHLNTLFKHFVLFTREFDLMKKEEYTPTHNVLVKLFGDAYATKFK</sequence>
<dbReference type="Proteomes" id="UP000444721">
    <property type="component" value="Unassembled WGS sequence"/>
</dbReference>
<name>A0A6A5BHJ2_NAEFO</name>
<proteinExistence type="predicted"/>
<protein>
    <submittedName>
        <fullName evidence="1">Uncharacterized protein</fullName>
    </submittedName>
</protein>
<dbReference type="InterPro" id="IPR036703">
    <property type="entry name" value="MOB_kinase_act_sf"/>
</dbReference>
<dbReference type="Gene3D" id="1.20.140.30">
    <property type="entry name" value="MOB kinase activator"/>
    <property type="match status" value="1"/>
</dbReference>
<dbReference type="InterPro" id="IPR005301">
    <property type="entry name" value="MOB_kinase_act_fam"/>
</dbReference>
<dbReference type="VEuPathDB" id="AmoebaDB:FDP41_006786"/>
<dbReference type="SMART" id="SM01388">
    <property type="entry name" value="Mob1_phocein"/>
    <property type="match status" value="1"/>
</dbReference>
<dbReference type="AlphaFoldDB" id="A0A6A5BHJ2"/>
<dbReference type="EMBL" id="VFQX01000053">
    <property type="protein sequence ID" value="KAF0974176.1"/>
    <property type="molecule type" value="Genomic_DNA"/>
</dbReference>
<gene>
    <name evidence="1" type="ORF">FDP41_006786</name>
</gene>
<dbReference type="VEuPathDB" id="AmoebaDB:NF0045390"/>
<reference evidence="1 2" key="1">
    <citation type="journal article" date="2019" name="Sci. Rep.">
        <title>Nanopore sequencing improves the draft genome of the human pathogenic amoeba Naegleria fowleri.</title>
        <authorList>
            <person name="Liechti N."/>
            <person name="Schurch N."/>
            <person name="Bruggmann R."/>
            <person name="Wittwer M."/>
        </authorList>
    </citation>
    <scope>NUCLEOTIDE SEQUENCE [LARGE SCALE GENOMIC DNA]</scope>
    <source>
        <strain evidence="1 2">ATCC 30894</strain>
    </source>
</reference>
<dbReference type="RefSeq" id="XP_044558889.1">
    <property type="nucleotide sequence ID" value="XM_044710458.1"/>
</dbReference>
<dbReference type="OMA" id="EWMAFNT"/>